<sequence length="93" mass="10498">MGSLVNVKEATVITPSDQTPSSVLSLSALDSQLFLRFTIEYLLVYSPVSDPMYPTTSRALTFRNLLTITLQHPSEESEIEIDSIGIEIEWFRF</sequence>
<name>A0ABQ7ZTZ4_BRANA</name>
<gene>
    <name evidence="1" type="ORF">HID58_059764</name>
</gene>
<dbReference type="Proteomes" id="UP000824890">
    <property type="component" value="Unassembled WGS sequence"/>
</dbReference>
<dbReference type="EMBL" id="JAGKQM010000014">
    <property type="protein sequence ID" value="KAH0883668.1"/>
    <property type="molecule type" value="Genomic_DNA"/>
</dbReference>
<reference evidence="1 2" key="1">
    <citation type="submission" date="2021-05" db="EMBL/GenBank/DDBJ databases">
        <title>Genome Assembly of Synthetic Allotetraploid Brassica napus Reveals Homoeologous Exchanges between Subgenomes.</title>
        <authorList>
            <person name="Davis J.T."/>
        </authorList>
    </citation>
    <scope>NUCLEOTIDE SEQUENCE [LARGE SCALE GENOMIC DNA]</scope>
    <source>
        <strain evidence="2">cv. Da-Ae</strain>
        <tissue evidence="1">Seedling</tissue>
    </source>
</reference>
<protein>
    <submittedName>
        <fullName evidence="1">Uncharacterized protein</fullName>
    </submittedName>
</protein>
<proteinExistence type="predicted"/>
<keyword evidence="2" id="KW-1185">Reference proteome</keyword>
<organism evidence="1 2">
    <name type="scientific">Brassica napus</name>
    <name type="common">Rape</name>
    <dbReference type="NCBI Taxonomy" id="3708"/>
    <lineage>
        <taxon>Eukaryota</taxon>
        <taxon>Viridiplantae</taxon>
        <taxon>Streptophyta</taxon>
        <taxon>Embryophyta</taxon>
        <taxon>Tracheophyta</taxon>
        <taxon>Spermatophyta</taxon>
        <taxon>Magnoliopsida</taxon>
        <taxon>eudicotyledons</taxon>
        <taxon>Gunneridae</taxon>
        <taxon>Pentapetalae</taxon>
        <taxon>rosids</taxon>
        <taxon>malvids</taxon>
        <taxon>Brassicales</taxon>
        <taxon>Brassicaceae</taxon>
        <taxon>Brassiceae</taxon>
        <taxon>Brassica</taxon>
    </lineage>
</organism>
<evidence type="ECO:0000313" key="2">
    <source>
        <dbReference type="Proteomes" id="UP000824890"/>
    </source>
</evidence>
<dbReference type="InterPro" id="IPR023213">
    <property type="entry name" value="CAT-like_dom_sf"/>
</dbReference>
<comment type="caution">
    <text evidence="1">The sequence shown here is derived from an EMBL/GenBank/DDBJ whole genome shotgun (WGS) entry which is preliminary data.</text>
</comment>
<evidence type="ECO:0000313" key="1">
    <source>
        <dbReference type="EMBL" id="KAH0883668.1"/>
    </source>
</evidence>
<accession>A0ABQ7ZTZ4</accession>
<dbReference type="Gene3D" id="3.30.559.10">
    <property type="entry name" value="Chloramphenicol acetyltransferase-like domain"/>
    <property type="match status" value="1"/>
</dbReference>